<dbReference type="GO" id="GO:0003676">
    <property type="term" value="F:nucleic acid binding"/>
    <property type="evidence" value="ECO:0007669"/>
    <property type="project" value="InterPro"/>
</dbReference>
<organism evidence="1">
    <name type="scientific">candidate division WOR-3 bacterium</name>
    <dbReference type="NCBI Taxonomy" id="2052148"/>
    <lineage>
        <taxon>Bacteria</taxon>
        <taxon>Bacteria division WOR-3</taxon>
    </lineage>
</organism>
<dbReference type="SUPFAM" id="SSF52980">
    <property type="entry name" value="Restriction endonuclease-like"/>
    <property type="match status" value="1"/>
</dbReference>
<dbReference type="Gene3D" id="3.40.1350.10">
    <property type="match status" value="1"/>
</dbReference>
<evidence type="ECO:0000313" key="1">
    <source>
        <dbReference type="EMBL" id="HGV97380.1"/>
    </source>
</evidence>
<comment type="caution">
    <text evidence="1">The sequence shown here is derived from an EMBL/GenBank/DDBJ whole genome shotgun (WGS) entry which is preliminary data.</text>
</comment>
<reference evidence="1" key="1">
    <citation type="journal article" date="2020" name="mSystems">
        <title>Genome- and Community-Level Interaction Insights into Carbon Utilization and Element Cycling Functions of Hydrothermarchaeota in Hydrothermal Sediment.</title>
        <authorList>
            <person name="Zhou Z."/>
            <person name="Liu Y."/>
            <person name="Xu W."/>
            <person name="Pan J."/>
            <person name="Luo Z.H."/>
            <person name="Li M."/>
        </authorList>
    </citation>
    <scope>NUCLEOTIDE SEQUENCE [LARGE SCALE GENOMIC DNA]</scope>
    <source>
        <strain evidence="1">SpSt-774</strain>
    </source>
</reference>
<dbReference type="InterPro" id="IPR011856">
    <property type="entry name" value="tRNA_endonuc-like_dom_sf"/>
</dbReference>
<protein>
    <submittedName>
        <fullName evidence="1">Uncharacterized protein</fullName>
    </submittedName>
</protein>
<dbReference type="InterPro" id="IPR011335">
    <property type="entry name" value="Restrct_endonuc-II-like"/>
</dbReference>
<dbReference type="AlphaFoldDB" id="A0A7C4XLW3"/>
<name>A0A7C4XLW3_UNCW3</name>
<dbReference type="CDD" id="cd08168">
    <property type="entry name" value="Cytochrom_C3"/>
    <property type="match status" value="1"/>
</dbReference>
<sequence length="386" mass="46388">MTNAIDIYKLPNREFSFFCEFQVAFELQRKGWQVYQPLIDRYIDLIAVKNGSYRTIQVKSSRIENLSTLSYDGYESYGLTMKPKDLFHDTRHFYIWAFTDKNLKFHYFIFNVKDFIDIRYYKLPHSSRRKYPSLLMRGEWRWGTDRLHPHHYIIGKNIGKWEVEGVELNEYEDQWNKLETIVTDESYNFECINATELDETWKDVNKEILEKWKQSNKYADEKIKSYPEIYDSSQRLLLRETSENEGGIIDAHLFRLTENDAKQIFKETEENWEVFLPLEKTDHVLLFRPICSQYGKFWNTSLKECFYCKTKYYRVKICEKCGHPYPENVKPLQKCADCGGNIVKRCITCGKVEKGRNRIFVPITFCWYCGNRQNKFDFKIVSIEKR</sequence>
<accession>A0A7C4XLW3</accession>
<gene>
    <name evidence="1" type="ORF">ENV60_03675</name>
</gene>
<dbReference type="EMBL" id="DTGZ01000069">
    <property type="protein sequence ID" value="HGV97380.1"/>
    <property type="molecule type" value="Genomic_DNA"/>
</dbReference>
<proteinExistence type="predicted"/>